<keyword evidence="4" id="KW-0812">Transmembrane</keyword>
<evidence type="ECO:0000256" key="4">
    <source>
        <dbReference type="SAM" id="Phobius"/>
    </source>
</evidence>
<dbReference type="Gene3D" id="3.30.450.90">
    <property type="match status" value="1"/>
</dbReference>
<organism evidence="6">
    <name type="scientific">hydrothermal vent metagenome</name>
    <dbReference type="NCBI Taxonomy" id="652676"/>
    <lineage>
        <taxon>unclassified sequences</taxon>
        <taxon>metagenomes</taxon>
        <taxon>ecological metagenomes</taxon>
    </lineage>
</organism>
<reference evidence="6" key="1">
    <citation type="submission" date="2018-06" db="EMBL/GenBank/DDBJ databases">
        <authorList>
            <person name="Zhirakovskaya E."/>
        </authorList>
    </citation>
    <scope>NUCLEOTIDE SEQUENCE</scope>
</reference>
<dbReference type="GO" id="GO:0005524">
    <property type="term" value="F:ATP binding"/>
    <property type="evidence" value="ECO:0007669"/>
    <property type="project" value="UniProtKB-KW"/>
</dbReference>
<evidence type="ECO:0000256" key="1">
    <source>
        <dbReference type="ARBA" id="ARBA00022741"/>
    </source>
</evidence>
<evidence type="ECO:0000256" key="3">
    <source>
        <dbReference type="SAM" id="MobiDB-lite"/>
    </source>
</evidence>
<feature type="region of interest" description="Disordered" evidence="3">
    <location>
        <begin position="549"/>
        <end position="570"/>
    </location>
</feature>
<feature type="transmembrane region" description="Helical" evidence="4">
    <location>
        <begin position="74"/>
        <end position="97"/>
    </location>
</feature>
<dbReference type="PANTHER" id="PTHR30258:SF3">
    <property type="entry name" value="SLL1921 PROTEIN"/>
    <property type="match status" value="1"/>
</dbReference>
<dbReference type="InterPro" id="IPR027417">
    <property type="entry name" value="P-loop_NTPase"/>
</dbReference>
<dbReference type="InterPro" id="IPR001482">
    <property type="entry name" value="T2SS/T4SS_dom"/>
</dbReference>
<dbReference type="Gene3D" id="3.40.50.300">
    <property type="entry name" value="P-loop containing nucleotide triphosphate hydrolases"/>
    <property type="match status" value="1"/>
</dbReference>
<evidence type="ECO:0000259" key="5">
    <source>
        <dbReference type="Pfam" id="PF00437"/>
    </source>
</evidence>
<accession>A0A3B1DAZ0</accession>
<dbReference type="SUPFAM" id="SSF52540">
    <property type="entry name" value="P-loop containing nucleoside triphosphate hydrolases"/>
    <property type="match status" value="1"/>
</dbReference>
<feature type="compositionally biased region" description="Low complexity" evidence="3">
    <location>
        <begin position="558"/>
        <end position="570"/>
    </location>
</feature>
<dbReference type="Pfam" id="PF00437">
    <property type="entry name" value="T2SSE"/>
    <property type="match status" value="1"/>
</dbReference>
<dbReference type="EMBL" id="UOGK01000026">
    <property type="protein sequence ID" value="VAX36001.1"/>
    <property type="molecule type" value="Genomic_DNA"/>
</dbReference>
<sequence>MSLVLAQDAYILVSPWKPVLFLVPLVAWAWLISTVYDKHAARFNLEPKKWNSFHLFIGLIAFIVAVAMPMQGAAGVWVALAAEIAILAVSVAVYPLIANKDDRVPEEHRVKLDFSHMAEARSAKADAKQAGNAELKIMADDGTVTPVPDKETSDFTVRVAAEGILIRGKEARASEMVIRPTGRDQTYGVVFLIDGIPTADTTLPAEEAVKIIDYWKKCAKLDVDDRRRKQIGTVDVTHHDKSQNIRLTTTGSQAGMMLTLMVNPAIAVRRKFNSMGFLEPQAKVINQIVADASGIVLLAAPADNGGTTLLYCMTKMHDAYTQNVQTIEMDQQDALEGVRQNPYDPTKEDQEHSTLVRSILRRDPDVVAIADVPDASTPKEMCRADHERTRQYLLLRANGALPAIQTWCKAVGDLPTAAEPLHGVIAGRLVRKLCQNCRVGYAPSGDMLKKLGLPADKVPQLFKKGGQVLIKNKPETCPVCSGIGYIGQEGIFEAYLLGPTDRELIKSGNLAALRAEFRKRGTPTLQQAALLKAVEGITSIEEIMRVTASGETTKKAKPAATAREGTAGRG</sequence>
<proteinExistence type="predicted"/>
<protein>
    <recommendedName>
        <fullName evidence="5">Bacterial type II secretion system protein E domain-containing protein</fullName>
    </recommendedName>
</protein>
<evidence type="ECO:0000256" key="2">
    <source>
        <dbReference type="ARBA" id="ARBA00022840"/>
    </source>
</evidence>
<evidence type="ECO:0000313" key="6">
    <source>
        <dbReference type="EMBL" id="VAX36001.1"/>
    </source>
</evidence>
<dbReference type="GO" id="GO:0016887">
    <property type="term" value="F:ATP hydrolysis activity"/>
    <property type="evidence" value="ECO:0007669"/>
    <property type="project" value="TreeGrafter"/>
</dbReference>
<name>A0A3B1DAZ0_9ZZZZ</name>
<keyword evidence="2" id="KW-0067">ATP-binding</keyword>
<dbReference type="AlphaFoldDB" id="A0A3B1DAZ0"/>
<feature type="transmembrane region" description="Helical" evidence="4">
    <location>
        <begin position="20"/>
        <end position="38"/>
    </location>
</feature>
<feature type="domain" description="Bacterial type II secretion system protein E" evidence="5">
    <location>
        <begin position="170"/>
        <end position="545"/>
    </location>
</feature>
<keyword evidence="4" id="KW-0472">Membrane</keyword>
<dbReference type="GO" id="GO:0005886">
    <property type="term" value="C:plasma membrane"/>
    <property type="evidence" value="ECO:0007669"/>
    <property type="project" value="TreeGrafter"/>
</dbReference>
<keyword evidence="1" id="KW-0547">Nucleotide-binding</keyword>
<dbReference type="PANTHER" id="PTHR30258">
    <property type="entry name" value="TYPE II SECRETION SYSTEM PROTEIN GSPE-RELATED"/>
    <property type="match status" value="1"/>
</dbReference>
<gene>
    <name evidence="6" type="ORF">MNBD_PLANCTO03-2083</name>
</gene>
<feature type="transmembrane region" description="Helical" evidence="4">
    <location>
        <begin position="50"/>
        <end position="68"/>
    </location>
</feature>
<keyword evidence="4" id="KW-1133">Transmembrane helix</keyword>